<name>A0A9X7FYU1_BACTU</name>
<protein>
    <submittedName>
        <fullName evidence="1">Terminase</fullName>
    </submittedName>
</protein>
<accession>A0A9X7FYU1</accession>
<dbReference type="Proteomes" id="UP000225910">
    <property type="component" value="Unassembled WGS sequence"/>
</dbReference>
<evidence type="ECO:0000313" key="2">
    <source>
        <dbReference type="Proteomes" id="UP000225910"/>
    </source>
</evidence>
<organism evidence="1 2">
    <name type="scientific">Bacillus thuringiensis</name>
    <dbReference type="NCBI Taxonomy" id="1428"/>
    <lineage>
        <taxon>Bacteria</taxon>
        <taxon>Bacillati</taxon>
        <taxon>Bacillota</taxon>
        <taxon>Bacilli</taxon>
        <taxon>Bacillales</taxon>
        <taxon>Bacillaceae</taxon>
        <taxon>Bacillus</taxon>
        <taxon>Bacillus cereus group</taxon>
    </lineage>
</organism>
<gene>
    <name evidence="1" type="ORF">COK81_31890</name>
</gene>
<proteinExistence type="predicted"/>
<dbReference type="AlphaFoldDB" id="A0A9X7FYU1"/>
<evidence type="ECO:0000313" key="1">
    <source>
        <dbReference type="EMBL" id="PFT73354.1"/>
    </source>
</evidence>
<comment type="caution">
    <text evidence="1">The sequence shown here is derived from an EMBL/GenBank/DDBJ whole genome shotgun (WGS) entry which is preliminary data.</text>
</comment>
<feature type="non-terminal residue" evidence="1">
    <location>
        <position position="68"/>
    </location>
</feature>
<sequence>MCYVHEGRYKKAPHSEFVGRVIQEAIDKKKQMNAGEIQMENQYIAINMPPRHSKSMTITETLPSYYLG</sequence>
<reference evidence="1 2" key="1">
    <citation type="submission" date="2017-09" db="EMBL/GenBank/DDBJ databases">
        <title>Large-scale bioinformatics analysis of Bacillus genomes uncovers conserved roles of natural products in bacterial physiology.</title>
        <authorList>
            <consortium name="Agbiome Team Llc"/>
            <person name="Bleich R.M."/>
            <person name="Grubbs K.J."/>
            <person name="Santa Maria K.C."/>
            <person name="Allen S.E."/>
            <person name="Farag S."/>
            <person name="Shank E.A."/>
            <person name="Bowers A."/>
        </authorList>
    </citation>
    <scope>NUCLEOTIDE SEQUENCE [LARGE SCALE GENOMIC DNA]</scope>
    <source>
        <strain evidence="1 2">AFS064137</strain>
    </source>
</reference>
<dbReference type="EMBL" id="NVCU01000453">
    <property type="protein sequence ID" value="PFT73354.1"/>
    <property type="molecule type" value="Genomic_DNA"/>
</dbReference>